<gene>
    <name evidence="11" type="ORF">EV688_11434</name>
</gene>
<evidence type="ECO:0000256" key="1">
    <source>
        <dbReference type="ARBA" id="ARBA00004651"/>
    </source>
</evidence>
<sequence length="533" mass="57605">MTLATAAPQEVPGTRGLTVPVLAAGLCLAVLAIYLPTFASMVAIWMASETFTHGFLIAPISLWLVWRDRARLAQIPVAPCYPALVMVLGAAALWLIAHLVSVQVVQQIAVVSVLIAALWTLLGTAMVRALMFPLGFLFLAVPMGKGLEPPMMDLTAEYTVWLIRLSNVPVYRENLFFMLPSGNWSVVEACSGVRYLIASFTLGLLYAYLSYRSPWRRLLFVLASIIVPIVANVLRAYGIVMIGHLSDMQLATGVDHLIYGWVFFGIVMLLLFWIGGFWQESDQDTGLSGAPAADQEGHGPQRAHPTDAGPSVAAGKLAIAAVLAMLAAASGPLAASWSAAGAKAAVAPLAAPAPPPGWTVTETADMPWEPLATGAQRESHVSYVRDDVTVSLWLQQFLQQAQGTELVDSKDRWAAAEGEWRVLSRQRLGNPSPELAQVEQVTLRHLASGREFLGWFWYRVNERESADPYVTKIYEALEQLTPGGVFGARINLLTPIAQGDVAAAASRLRDFAAAQREGIDRVLADGLAAAERQ</sequence>
<keyword evidence="6 9" id="KW-1133">Transmembrane helix</keyword>
<feature type="transmembrane region" description="Helical" evidence="9">
    <location>
        <begin position="50"/>
        <end position="66"/>
    </location>
</feature>
<comment type="subcellular location">
    <subcellularLocation>
        <location evidence="1">Cell membrane</location>
        <topology evidence="1">Multi-pass membrane protein</topology>
    </subcellularLocation>
</comment>
<evidence type="ECO:0000313" key="11">
    <source>
        <dbReference type="EMBL" id="TCO74321.1"/>
    </source>
</evidence>
<dbReference type="InterPro" id="IPR014263">
    <property type="entry name" value="Methanolan_biosynth_EpsI"/>
</dbReference>
<dbReference type="EMBL" id="SLWX01000014">
    <property type="protein sequence ID" value="TCO74321.1"/>
    <property type="molecule type" value="Genomic_DNA"/>
</dbReference>
<dbReference type="InterPro" id="IPR019127">
    <property type="entry name" value="Exosortase"/>
</dbReference>
<feature type="transmembrane region" description="Helical" evidence="9">
    <location>
        <begin position="218"/>
        <end position="238"/>
    </location>
</feature>
<feature type="transmembrane region" description="Helical" evidence="9">
    <location>
        <begin position="103"/>
        <end position="122"/>
    </location>
</feature>
<dbReference type="NCBIfam" id="TIGR02914">
    <property type="entry name" value="EpsI_fam"/>
    <property type="match status" value="1"/>
</dbReference>
<evidence type="ECO:0000256" key="5">
    <source>
        <dbReference type="ARBA" id="ARBA00022801"/>
    </source>
</evidence>
<evidence type="ECO:0000256" key="3">
    <source>
        <dbReference type="ARBA" id="ARBA00022670"/>
    </source>
</evidence>
<name>A0A4R2KK22_9GAMM</name>
<feature type="domain" description="Methanolan biosynthesis EpsI" evidence="10">
    <location>
        <begin position="323"/>
        <end position="516"/>
    </location>
</feature>
<keyword evidence="7 9" id="KW-0472">Membrane</keyword>
<proteinExistence type="predicted"/>
<reference evidence="11 12" key="1">
    <citation type="submission" date="2019-03" db="EMBL/GenBank/DDBJ databases">
        <title>Genomic Encyclopedia of Type Strains, Phase IV (KMG-IV): sequencing the most valuable type-strain genomes for metagenomic binning, comparative biology and taxonomic classification.</title>
        <authorList>
            <person name="Goeker M."/>
        </authorList>
    </citation>
    <scope>NUCLEOTIDE SEQUENCE [LARGE SCALE GENOMIC DNA]</scope>
    <source>
        <strain evidence="11 12">DSM 23344</strain>
    </source>
</reference>
<keyword evidence="3" id="KW-0645">Protease</keyword>
<dbReference type="OrthoDB" id="9797363at2"/>
<dbReference type="Proteomes" id="UP000294980">
    <property type="component" value="Unassembled WGS sequence"/>
</dbReference>
<keyword evidence="4 9" id="KW-0812">Transmembrane</keyword>
<dbReference type="InterPro" id="IPR013426">
    <property type="entry name" value="EpsH-like"/>
</dbReference>
<dbReference type="NCBIfam" id="TIGR03109">
    <property type="entry name" value="exosort_XrtA"/>
    <property type="match status" value="1"/>
</dbReference>
<dbReference type="GO" id="GO:0006508">
    <property type="term" value="P:proteolysis"/>
    <property type="evidence" value="ECO:0007669"/>
    <property type="project" value="UniProtKB-KW"/>
</dbReference>
<dbReference type="RefSeq" id="WP_117319076.1">
    <property type="nucleotide sequence ID" value="NZ_QQSW01000018.1"/>
</dbReference>
<evidence type="ECO:0000313" key="12">
    <source>
        <dbReference type="Proteomes" id="UP000294980"/>
    </source>
</evidence>
<feature type="transmembrane region" description="Helical" evidence="9">
    <location>
        <begin position="193"/>
        <end position="211"/>
    </location>
</feature>
<evidence type="ECO:0000259" key="10">
    <source>
        <dbReference type="Pfam" id="PF11984"/>
    </source>
</evidence>
<evidence type="ECO:0000256" key="2">
    <source>
        <dbReference type="ARBA" id="ARBA00022475"/>
    </source>
</evidence>
<dbReference type="InterPro" id="IPR017540">
    <property type="entry name" value="Exosortase-1"/>
</dbReference>
<protein>
    <submittedName>
        <fullName evidence="11">Exosortase A</fullName>
    </submittedName>
</protein>
<comment type="caution">
    <text evidence="11">The sequence shown here is derived from an EMBL/GenBank/DDBJ whole genome shotgun (WGS) entry which is preliminary data.</text>
</comment>
<dbReference type="Pfam" id="PF09721">
    <property type="entry name" value="Exosortase_EpsH"/>
    <property type="match status" value="1"/>
</dbReference>
<feature type="region of interest" description="Disordered" evidence="8">
    <location>
        <begin position="285"/>
        <end position="309"/>
    </location>
</feature>
<keyword evidence="5" id="KW-0378">Hydrolase</keyword>
<dbReference type="AlphaFoldDB" id="A0A4R2KK22"/>
<evidence type="ECO:0000256" key="9">
    <source>
        <dbReference type="SAM" id="Phobius"/>
    </source>
</evidence>
<keyword evidence="2" id="KW-1003">Cell membrane</keyword>
<dbReference type="NCBIfam" id="TIGR04178">
    <property type="entry name" value="exo_archaeo"/>
    <property type="match status" value="1"/>
</dbReference>
<feature type="transmembrane region" description="Helical" evidence="9">
    <location>
        <begin position="258"/>
        <end position="278"/>
    </location>
</feature>
<evidence type="ECO:0000256" key="7">
    <source>
        <dbReference type="ARBA" id="ARBA00023136"/>
    </source>
</evidence>
<evidence type="ECO:0000256" key="8">
    <source>
        <dbReference type="SAM" id="MobiDB-lite"/>
    </source>
</evidence>
<organism evidence="11 12">
    <name type="scientific">Chromatocurvus halotolerans</name>
    <dbReference type="NCBI Taxonomy" id="1132028"/>
    <lineage>
        <taxon>Bacteria</taxon>
        <taxon>Pseudomonadati</taxon>
        <taxon>Pseudomonadota</taxon>
        <taxon>Gammaproteobacteria</taxon>
        <taxon>Cellvibrionales</taxon>
        <taxon>Halieaceae</taxon>
        <taxon>Chromatocurvus</taxon>
    </lineage>
</organism>
<evidence type="ECO:0000256" key="4">
    <source>
        <dbReference type="ARBA" id="ARBA00022692"/>
    </source>
</evidence>
<dbReference type="GO" id="GO:0005886">
    <property type="term" value="C:plasma membrane"/>
    <property type="evidence" value="ECO:0007669"/>
    <property type="project" value="UniProtKB-SubCell"/>
</dbReference>
<evidence type="ECO:0000256" key="6">
    <source>
        <dbReference type="ARBA" id="ARBA00022989"/>
    </source>
</evidence>
<dbReference type="GO" id="GO:0008233">
    <property type="term" value="F:peptidase activity"/>
    <property type="evidence" value="ECO:0007669"/>
    <property type="project" value="UniProtKB-KW"/>
</dbReference>
<dbReference type="NCBIfam" id="TIGR02602">
    <property type="entry name" value="8TM_EpsH"/>
    <property type="match status" value="1"/>
</dbReference>
<feature type="transmembrane region" description="Helical" evidence="9">
    <location>
        <begin position="78"/>
        <end position="97"/>
    </location>
</feature>
<dbReference type="Pfam" id="PF11984">
    <property type="entry name" value="DUF3485"/>
    <property type="match status" value="1"/>
</dbReference>
<keyword evidence="12" id="KW-1185">Reference proteome</keyword>
<feature type="transmembrane region" description="Helical" evidence="9">
    <location>
        <begin position="21"/>
        <end position="44"/>
    </location>
</feature>
<accession>A0A4R2KK22</accession>
<dbReference type="InterPro" id="IPR026392">
    <property type="entry name" value="Exo/Archaeosortase_dom"/>
</dbReference>